<dbReference type="PANTHER" id="PTHR19331:SF465">
    <property type="entry name" value="EGG PEPTIDE SPERACT RECEPTOR"/>
    <property type="match status" value="1"/>
</dbReference>
<feature type="domain" description="SRCR" evidence="6">
    <location>
        <begin position="130"/>
        <end position="230"/>
    </location>
</feature>
<feature type="domain" description="SRCR" evidence="6">
    <location>
        <begin position="236"/>
        <end position="337"/>
    </location>
</feature>
<feature type="domain" description="SRCR" evidence="6">
    <location>
        <begin position="343"/>
        <end position="444"/>
    </location>
</feature>
<keyword evidence="2" id="KW-0677">Repeat</keyword>
<feature type="domain" description="SRCR" evidence="6">
    <location>
        <begin position="1093"/>
        <end position="1194"/>
    </location>
</feature>
<evidence type="ECO:0000256" key="1">
    <source>
        <dbReference type="ARBA" id="ARBA00022729"/>
    </source>
</evidence>
<feature type="domain" description="SRCR" evidence="6">
    <location>
        <begin position="23"/>
        <end position="124"/>
    </location>
</feature>
<proteinExistence type="predicted"/>
<dbReference type="SMART" id="SM00202">
    <property type="entry name" value="SR"/>
    <property type="match status" value="11"/>
</dbReference>
<name>A0A8W8JKD5_MAGGI</name>
<evidence type="ECO:0000259" key="6">
    <source>
        <dbReference type="PROSITE" id="PS50287"/>
    </source>
</evidence>
<feature type="domain" description="SRCR" evidence="6">
    <location>
        <begin position="878"/>
        <end position="979"/>
    </location>
</feature>
<feature type="disulfide bond" evidence="5">
    <location>
        <begin position="520"/>
        <end position="530"/>
    </location>
</feature>
<feature type="disulfide bond" evidence="5">
    <location>
        <begin position="155"/>
        <end position="219"/>
    </location>
</feature>
<feature type="disulfide bond" evidence="5">
    <location>
        <begin position="627"/>
        <end position="637"/>
    </location>
</feature>
<keyword evidence="4" id="KW-0325">Glycoprotein</keyword>
<dbReference type="GO" id="GO:0016020">
    <property type="term" value="C:membrane"/>
    <property type="evidence" value="ECO:0007669"/>
    <property type="project" value="InterPro"/>
</dbReference>
<dbReference type="PROSITE" id="PS50287">
    <property type="entry name" value="SRCR_2"/>
    <property type="match status" value="11"/>
</dbReference>
<feature type="disulfide bond" evidence="5">
    <location>
        <begin position="93"/>
        <end position="103"/>
    </location>
</feature>
<dbReference type="InterPro" id="IPR036772">
    <property type="entry name" value="SRCR-like_dom_sf"/>
</dbReference>
<organism evidence="7 8">
    <name type="scientific">Magallana gigas</name>
    <name type="common">Pacific oyster</name>
    <name type="synonym">Crassostrea gigas</name>
    <dbReference type="NCBI Taxonomy" id="29159"/>
    <lineage>
        <taxon>Eukaryota</taxon>
        <taxon>Metazoa</taxon>
        <taxon>Spiralia</taxon>
        <taxon>Lophotrochozoa</taxon>
        <taxon>Mollusca</taxon>
        <taxon>Bivalvia</taxon>
        <taxon>Autobranchia</taxon>
        <taxon>Pteriomorphia</taxon>
        <taxon>Ostreida</taxon>
        <taxon>Ostreoidea</taxon>
        <taxon>Ostreidae</taxon>
        <taxon>Magallana</taxon>
    </lineage>
</organism>
<feature type="domain" description="SRCR" evidence="6">
    <location>
        <begin position="664"/>
        <end position="765"/>
    </location>
</feature>
<keyword evidence="1" id="KW-0732">Signal</keyword>
<dbReference type="PRINTS" id="PR00258">
    <property type="entry name" value="SPERACTRCPTR"/>
</dbReference>
<feature type="disulfide bond" evidence="5">
    <location>
        <begin position="306"/>
        <end position="316"/>
    </location>
</feature>
<comment type="caution">
    <text evidence="5">Lacks conserved residue(s) required for the propagation of feature annotation.</text>
</comment>
<dbReference type="Gene3D" id="3.10.250.10">
    <property type="entry name" value="SRCR-like domain"/>
    <property type="match status" value="11"/>
</dbReference>
<feature type="domain" description="SRCR" evidence="6">
    <location>
        <begin position="557"/>
        <end position="658"/>
    </location>
</feature>
<feature type="disulfide bond" evidence="5">
    <location>
        <begin position="841"/>
        <end position="851"/>
    </location>
</feature>
<feature type="disulfide bond" evidence="5">
    <location>
        <begin position="734"/>
        <end position="744"/>
    </location>
</feature>
<feature type="disulfide bond" evidence="5">
    <location>
        <begin position="1055"/>
        <end position="1065"/>
    </location>
</feature>
<feature type="domain" description="SRCR" evidence="6">
    <location>
        <begin position="771"/>
        <end position="872"/>
    </location>
</feature>
<dbReference type="EnsemblMetazoa" id="G19856.1">
    <property type="protein sequence ID" value="G19856.1:cds"/>
    <property type="gene ID" value="G19856"/>
</dbReference>
<evidence type="ECO:0000256" key="5">
    <source>
        <dbReference type="PROSITE-ProRule" id="PRU00196"/>
    </source>
</evidence>
<dbReference type="PANTHER" id="PTHR19331">
    <property type="entry name" value="SCAVENGER RECEPTOR DOMAIN-CONTAINING"/>
    <property type="match status" value="1"/>
</dbReference>
<accession>A0A8W8JKD5</accession>
<feature type="disulfide bond" evidence="5">
    <location>
        <begin position="199"/>
        <end position="209"/>
    </location>
</feature>
<keyword evidence="8" id="KW-1185">Reference proteome</keyword>
<evidence type="ECO:0000256" key="2">
    <source>
        <dbReference type="ARBA" id="ARBA00022737"/>
    </source>
</evidence>
<dbReference type="InterPro" id="IPR001190">
    <property type="entry name" value="SRCR"/>
</dbReference>
<dbReference type="AlphaFoldDB" id="A0A8W8JKD5"/>
<evidence type="ECO:0000313" key="8">
    <source>
        <dbReference type="Proteomes" id="UP000005408"/>
    </source>
</evidence>
<evidence type="ECO:0000256" key="3">
    <source>
        <dbReference type="ARBA" id="ARBA00023157"/>
    </source>
</evidence>
<sequence length="1202" mass="132631">MNVCVFIFVESLFREFIFAETPVRLVEGETEYEGRLEVYKFGKWGTVCDDWLTDKLAAVVCRSLGFPWNTSEVYGHAVYGPGSGPIWLNSVKCEGSEISIDECQHRAWGTHDCKHGEDVSINCSPSDSLIRLVGGNTESEGRLEVYKLGKWGTVCDSVSDKLAAVVCRSLGFPWNTSEVYRNAVYGEGSGPIWLDNVNCEGSEISIDECQHSGWGTHNCKHWMDVSINCSPDDTIIRLVGGDTESEGRLEVYKLGKWGTVCEFSPNDKLAVVVCRSLGFPWNTSEVYGNAVYGEGSGPIWLDDVNCKGSETSIDECQHGAWGSHYCTHWKDVSINCSPDDTLIRLVGGDTESEGRLEVYKLGKWGTVCGDSVTDELAAVVCRSLGFPWNTSEVYGHAVYGPGSGPIWLDDVNCEGSEISIDDCQHREWGTHYCNHREVVSINCSPNDTLIRLVGGDTESEGRLEVYKFGKWGTVCGDSVTDELAAVVCRSLGFPWNTSEVYGHAVYGPGSGPIWLDDVNCEGSEISIDDCQHREWGTHYCNHREVVSINCSPNDTLIRLVGGDTESEGRLEVYKFGKWGTVCGDSVTDELAAVVCRSLGFPWNTSEVYGHAVYGPGSGPIWLDDVNCEGSEISIDDCQHREWGTYYCNHREVVSINCSPNDTLIRLVGGDTESEGRLEVYKFGKWGTVCCESVTDELAAVVCRSLGFPWNTSEVYGHAVYGPGSGPIWLDDVNCEGSEISIDDCQHREWGTHNCNHLEDVSINCSPNDTLIRLVGGDTESEGRLEVYKFGKWGTVCGDSVTDELAAVVCRSLGFPWNTSEVYGNAVYGEGSGPIWLDDVNCEGSEISIDDCQHREWGTHYCNHREDVSINCSPKDTLIRLVGGDTESEGRLEVYKFGKWGTVCDDSVTDKLAAVVCRSLGFPWNTSEVYGNAVYGEGSDPIWLDDVNCEGSEISIDDCQHREWGTHNCNHLEDVSINCSPKDTVVQLVGGATKYEGWVEVYKFGKWRKLSSYGINRKFASVVCRSLGLPWYTSEAYRRHAVYEPADYVGLTNVHCVGNETNIDKCSHRGWRLYSSYSIFSSAYVNCLPGYDTVRLVGGSTKYEGRLEVNYNGTWGTVCDDEINENVSAVVCRTLGLPWATSEVYGGAVYGQGSGPIWLDNVKCEGTEARIQDCQHDAWGTNNCDHTEDASINCLPSRGKTSR</sequence>
<evidence type="ECO:0000256" key="4">
    <source>
        <dbReference type="ARBA" id="ARBA00023180"/>
    </source>
</evidence>
<feature type="disulfide bond" evidence="5">
    <location>
        <begin position="413"/>
        <end position="423"/>
    </location>
</feature>
<dbReference type="SUPFAM" id="SSF56487">
    <property type="entry name" value="SRCR-like"/>
    <property type="match status" value="11"/>
</dbReference>
<feature type="disulfide bond" evidence="5">
    <location>
        <begin position="948"/>
        <end position="958"/>
    </location>
</feature>
<keyword evidence="3 5" id="KW-1015">Disulfide bond</keyword>
<feature type="disulfide bond" evidence="5">
    <location>
        <begin position="1163"/>
        <end position="1173"/>
    </location>
</feature>
<feature type="domain" description="SRCR" evidence="6">
    <location>
        <begin position="985"/>
        <end position="1087"/>
    </location>
</feature>
<reference evidence="7" key="1">
    <citation type="submission" date="2022-08" db="UniProtKB">
        <authorList>
            <consortium name="EnsemblMetazoa"/>
        </authorList>
    </citation>
    <scope>IDENTIFICATION</scope>
    <source>
        <strain evidence="7">05x7-T-G4-1.051#20</strain>
    </source>
</reference>
<dbReference type="Pfam" id="PF00530">
    <property type="entry name" value="SRCR"/>
    <property type="match status" value="11"/>
</dbReference>
<protein>
    <recommendedName>
        <fullName evidence="6">SRCR domain-containing protein</fullName>
    </recommendedName>
</protein>
<evidence type="ECO:0000313" key="7">
    <source>
        <dbReference type="EnsemblMetazoa" id="G19856.1:cds"/>
    </source>
</evidence>
<feature type="domain" description="SRCR" evidence="6">
    <location>
        <begin position="450"/>
        <end position="551"/>
    </location>
</feature>
<dbReference type="FunFam" id="3.10.250.10:FF:000011">
    <property type="entry name" value="Scavenger receptor class A member 5"/>
    <property type="match status" value="1"/>
</dbReference>
<dbReference type="Proteomes" id="UP000005408">
    <property type="component" value="Unassembled WGS sequence"/>
</dbReference>
<dbReference type="FunFam" id="3.10.250.10:FF:000006">
    <property type="entry name" value="neurotrypsin isoform X2"/>
    <property type="match status" value="9"/>
</dbReference>